<gene>
    <name evidence="5" type="primary">LOC113495078</name>
</gene>
<dbReference type="GeneID" id="113495078"/>
<dbReference type="FunCoup" id="A0A7E5VMD7">
    <property type="interactions" value="68"/>
</dbReference>
<dbReference type="GO" id="GO:0016020">
    <property type="term" value="C:membrane"/>
    <property type="evidence" value="ECO:0007669"/>
    <property type="project" value="TreeGrafter"/>
</dbReference>
<protein>
    <submittedName>
        <fullName evidence="5">Uncharacterized protein LOC113495078</fullName>
    </submittedName>
</protein>
<keyword evidence="2" id="KW-1133">Transmembrane helix</keyword>
<reference evidence="5" key="1">
    <citation type="submission" date="2025-08" db="UniProtKB">
        <authorList>
            <consortium name="RefSeq"/>
        </authorList>
    </citation>
    <scope>IDENTIFICATION</scope>
</reference>
<dbReference type="RefSeq" id="XP_026729474.1">
    <property type="nucleotide sequence ID" value="XM_026873673.1"/>
</dbReference>
<dbReference type="InterPro" id="IPR012464">
    <property type="entry name" value="DUF1676"/>
</dbReference>
<feature type="signal peptide" evidence="3">
    <location>
        <begin position="1"/>
        <end position="16"/>
    </location>
</feature>
<evidence type="ECO:0000256" key="2">
    <source>
        <dbReference type="SAM" id="Phobius"/>
    </source>
</evidence>
<feature type="compositionally biased region" description="Polar residues" evidence="1">
    <location>
        <begin position="222"/>
        <end position="233"/>
    </location>
</feature>
<name>A0A7E5VMD7_TRINI</name>
<dbReference type="PANTHER" id="PTHR21879:SF2">
    <property type="entry name" value="OSIRIS 20"/>
    <property type="match status" value="1"/>
</dbReference>
<accession>A0A7E5VMD7</accession>
<dbReference type="Proteomes" id="UP000322000">
    <property type="component" value="Chromosome 6"/>
</dbReference>
<keyword evidence="3" id="KW-0732">Signal</keyword>
<keyword evidence="2" id="KW-0472">Membrane</keyword>
<organism evidence="4 5">
    <name type="scientific">Trichoplusia ni</name>
    <name type="common">Cabbage looper</name>
    <dbReference type="NCBI Taxonomy" id="7111"/>
    <lineage>
        <taxon>Eukaryota</taxon>
        <taxon>Metazoa</taxon>
        <taxon>Ecdysozoa</taxon>
        <taxon>Arthropoda</taxon>
        <taxon>Hexapoda</taxon>
        <taxon>Insecta</taxon>
        <taxon>Pterygota</taxon>
        <taxon>Neoptera</taxon>
        <taxon>Endopterygota</taxon>
        <taxon>Lepidoptera</taxon>
        <taxon>Glossata</taxon>
        <taxon>Ditrysia</taxon>
        <taxon>Noctuoidea</taxon>
        <taxon>Noctuidae</taxon>
        <taxon>Plusiinae</taxon>
        <taxon>Trichoplusia</taxon>
    </lineage>
</organism>
<sequence>MKCVCLLLASVALVSGYSIRDNEIETARLRTSDELLQSVISDCFEAASPMSCLKVKVLSFFDTKLGVSSESARALDDKNIDKVIFDRVGKYLSNNEVRFQLPEFLFEGAEVSYRADRGLDVEFPKTDSENGEARGILKKKLLLPVLLLLKLKMKALMPILVAIIGIKAIKALILSKLAITLVLGFLIYNLIMKKGAMPMMMMPPTEAAPPAPQYGPPASQYGPPSTSAPSAPQDSYGPAWEPASSGPYARVWDPSQLAYSSYYPSDSSSSAASNQSPSYSSVSSVSSSISSSSSATH</sequence>
<evidence type="ECO:0000313" key="4">
    <source>
        <dbReference type="Proteomes" id="UP000322000"/>
    </source>
</evidence>
<feature type="region of interest" description="Disordered" evidence="1">
    <location>
        <begin position="208"/>
        <end position="245"/>
    </location>
</feature>
<keyword evidence="4" id="KW-1185">Reference proteome</keyword>
<feature type="region of interest" description="Disordered" evidence="1">
    <location>
        <begin position="262"/>
        <end position="297"/>
    </location>
</feature>
<evidence type="ECO:0000313" key="5">
    <source>
        <dbReference type="RefSeq" id="XP_026729474.1"/>
    </source>
</evidence>
<feature type="transmembrane region" description="Helical" evidence="2">
    <location>
        <begin position="171"/>
        <end position="191"/>
    </location>
</feature>
<dbReference type="PANTHER" id="PTHR21879">
    <property type="entry name" value="FI03362P-RELATED-RELATED"/>
    <property type="match status" value="1"/>
</dbReference>
<dbReference type="Pfam" id="PF07898">
    <property type="entry name" value="DUF1676"/>
    <property type="match status" value="1"/>
</dbReference>
<feature type="chain" id="PRO_5029011847" evidence="3">
    <location>
        <begin position="17"/>
        <end position="297"/>
    </location>
</feature>
<keyword evidence="2" id="KW-0812">Transmembrane</keyword>
<dbReference type="InParanoid" id="A0A7E5VMD7"/>
<evidence type="ECO:0000256" key="3">
    <source>
        <dbReference type="SAM" id="SignalP"/>
    </source>
</evidence>
<evidence type="ECO:0000256" key="1">
    <source>
        <dbReference type="SAM" id="MobiDB-lite"/>
    </source>
</evidence>
<proteinExistence type="predicted"/>
<dbReference type="KEGG" id="tnl:113495078"/>
<dbReference type="AlphaFoldDB" id="A0A7E5VMD7"/>
<dbReference type="OrthoDB" id="6631139at2759"/>